<dbReference type="EMBL" id="LR798238">
    <property type="protein sequence ID" value="CAB5212473.1"/>
    <property type="molecule type" value="Genomic_DNA"/>
</dbReference>
<accession>A0A6J7WER4</accession>
<sequence length="250" mass="28899">MEWFKHDSNANLDEKLQEVLLDYGLEGYGLYWYCIELIVGKTSADNITFELKHDARIIARNTGSTPQKVEEMMKRFVDVGLFENIDGKITCLKVAKRLMTSATSNPQMRVLIQNIKSNQENENTSRHRHDDIMPDKIRLDKIRLDKIDKYTPPIPTDLLSDYLKIRKVKKAGELTERAYLAIVREAKIAGITPEKAIEICCERSWISFKAEWITKEKPKTYQDSREAAARTAFGSLLDHYQIAERDITND</sequence>
<dbReference type="Pfam" id="PF14297">
    <property type="entry name" value="Lin1244_N"/>
    <property type="match status" value="1"/>
</dbReference>
<protein>
    <recommendedName>
        <fullName evidence="1">Lin1244/Lin1753-like N-terminal domain-containing protein</fullName>
    </recommendedName>
</protein>
<reference evidence="2" key="1">
    <citation type="submission" date="2020-05" db="EMBL/GenBank/DDBJ databases">
        <authorList>
            <person name="Chiriac C."/>
            <person name="Salcher M."/>
            <person name="Ghai R."/>
            <person name="Kavagutti S V."/>
        </authorList>
    </citation>
    <scope>NUCLEOTIDE SEQUENCE</scope>
</reference>
<dbReference type="InterPro" id="IPR025400">
    <property type="entry name" value="Lin1244/Lin1753-like_N"/>
</dbReference>
<evidence type="ECO:0000313" key="2">
    <source>
        <dbReference type="EMBL" id="CAB5212473.1"/>
    </source>
</evidence>
<organism evidence="2">
    <name type="scientific">uncultured Caudovirales phage</name>
    <dbReference type="NCBI Taxonomy" id="2100421"/>
    <lineage>
        <taxon>Viruses</taxon>
        <taxon>Duplodnaviria</taxon>
        <taxon>Heunggongvirae</taxon>
        <taxon>Uroviricota</taxon>
        <taxon>Caudoviricetes</taxon>
        <taxon>Peduoviridae</taxon>
        <taxon>Maltschvirus</taxon>
        <taxon>Maltschvirus maltsch</taxon>
    </lineage>
</organism>
<gene>
    <name evidence="2" type="ORF">UFOVP194_19</name>
</gene>
<name>A0A6J7WER4_9CAUD</name>
<proteinExistence type="predicted"/>
<evidence type="ECO:0000259" key="1">
    <source>
        <dbReference type="Pfam" id="PF14297"/>
    </source>
</evidence>
<feature type="domain" description="Lin1244/Lin1753-like N-terminal" evidence="1">
    <location>
        <begin position="3"/>
        <end position="84"/>
    </location>
</feature>